<dbReference type="STRING" id="1715692.RUE5091_00209"/>
<proteinExistence type="predicted"/>
<accession>A0A0P1I1F4</accession>
<protein>
    <submittedName>
        <fullName evidence="1">Uncharacterized protein</fullName>
    </submittedName>
</protein>
<name>A0A0P1I1F4_9RHOB</name>
<evidence type="ECO:0000313" key="1">
    <source>
        <dbReference type="EMBL" id="CUJ84331.1"/>
    </source>
</evidence>
<gene>
    <name evidence="1" type="ORF">RUE5091_00209</name>
</gene>
<sequence>MLLWPEPKLPELARDLSPNFEEGQEQFRARVADAIEVPLPEGELIELLIEQGFRLSESDRMAGVTRSRFPCQLHWRIRWNAQAGIVHEVAANYGSACL</sequence>
<dbReference type="Proteomes" id="UP000051260">
    <property type="component" value="Unassembled WGS sequence"/>
</dbReference>
<evidence type="ECO:0000313" key="2">
    <source>
        <dbReference type="Proteomes" id="UP000051260"/>
    </source>
</evidence>
<organism evidence="1 2">
    <name type="scientific">Ruegeria denitrificans</name>
    <dbReference type="NCBI Taxonomy" id="1715692"/>
    <lineage>
        <taxon>Bacteria</taxon>
        <taxon>Pseudomonadati</taxon>
        <taxon>Pseudomonadota</taxon>
        <taxon>Alphaproteobacteria</taxon>
        <taxon>Rhodobacterales</taxon>
        <taxon>Roseobacteraceae</taxon>
        <taxon>Ruegeria</taxon>
    </lineage>
</organism>
<keyword evidence="2" id="KW-1185">Reference proteome</keyword>
<dbReference type="EMBL" id="CYUD01000001">
    <property type="protein sequence ID" value="CUJ84331.1"/>
    <property type="molecule type" value="Genomic_DNA"/>
</dbReference>
<dbReference type="AlphaFoldDB" id="A0A0P1I1F4"/>
<reference evidence="2" key="1">
    <citation type="submission" date="2015-09" db="EMBL/GenBank/DDBJ databases">
        <authorList>
            <person name="Rodrigo-Torres L."/>
            <person name="Arahal D.R."/>
        </authorList>
    </citation>
    <scope>NUCLEOTIDE SEQUENCE [LARGE SCALE GENOMIC DNA]</scope>
    <source>
        <strain evidence="2">CECT 5091</strain>
    </source>
</reference>